<dbReference type="EMBL" id="CP019082">
    <property type="protein sequence ID" value="APW63352.1"/>
    <property type="molecule type" value="Genomic_DNA"/>
</dbReference>
<keyword evidence="3" id="KW-1185">Reference proteome</keyword>
<dbReference type="OrthoDB" id="281468at2"/>
<evidence type="ECO:0008006" key="4">
    <source>
        <dbReference type="Google" id="ProtNLM"/>
    </source>
</evidence>
<feature type="signal peptide" evidence="1">
    <location>
        <begin position="1"/>
        <end position="22"/>
    </location>
</feature>
<protein>
    <recommendedName>
        <fullName evidence="4">HMA domain-containing protein</fullName>
    </recommendedName>
</protein>
<dbReference type="InterPro" id="IPR045950">
    <property type="entry name" value="DUF6370"/>
</dbReference>
<reference evidence="3" key="1">
    <citation type="submission" date="2016-12" db="EMBL/GenBank/DDBJ databases">
        <title>Comparative genomics of four Isosphaeraceae planctomycetes: a common pool of plasmids and glycoside hydrolase genes.</title>
        <authorList>
            <person name="Ivanova A."/>
        </authorList>
    </citation>
    <scope>NUCLEOTIDE SEQUENCE [LARGE SCALE GENOMIC DNA]</scope>
    <source>
        <strain evidence="3">PX4</strain>
    </source>
</reference>
<dbReference type="Proteomes" id="UP000186309">
    <property type="component" value="Chromosome"/>
</dbReference>
<name>A0A1U7CWM8_9BACT</name>
<evidence type="ECO:0000313" key="2">
    <source>
        <dbReference type="EMBL" id="APW63352.1"/>
    </source>
</evidence>
<sequence length="117" mass="12698">MRKLLTLVACGVLFAGVSALHADDKGKKVTIEGEGLCAKCALKEAKECQNAVIVTKDGKKTTYYLEKNEFFKDAHQGLGICQAKKDSPVKVKVTGTVVEKEGKKLLTPTEKITKNDD</sequence>
<evidence type="ECO:0000256" key="1">
    <source>
        <dbReference type="SAM" id="SignalP"/>
    </source>
</evidence>
<dbReference type="RefSeq" id="WP_076349708.1">
    <property type="nucleotide sequence ID" value="NZ_CP019082.1"/>
</dbReference>
<keyword evidence="1" id="KW-0732">Signal</keyword>
<evidence type="ECO:0000313" key="3">
    <source>
        <dbReference type="Proteomes" id="UP000186309"/>
    </source>
</evidence>
<dbReference type="Pfam" id="PF19897">
    <property type="entry name" value="DUF6370"/>
    <property type="match status" value="1"/>
</dbReference>
<dbReference type="KEGG" id="pbor:BSF38_04916"/>
<gene>
    <name evidence="2" type="ORF">BSF38_04916</name>
</gene>
<dbReference type="AlphaFoldDB" id="A0A1U7CWM8"/>
<organism evidence="2 3">
    <name type="scientific">Paludisphaera borealis</name>
    <dbReference type="NCBI Taxonomy" id="1387353"/>
    <lineage>
        <taxon>Bacteria</taxon>
        <taxon>Pseudomonadati</taxon>
        <taxon>Planctomycetota</taxon>
        <taxon>Planctomycetia</taxon>
        <taxon>Isosphaerales</taxon>
        <taxon>Isosphaeraceae</taxon>
        <taxon>Paludisphaera</taxon>
    </lineage>
</organism>
<proteinExistence type="predicted"/>
<feature type="chain" id="PRO_5012482375" description="HMA domain-containing protein" evidence="1">
    <location>
        <begin position="23"/>
        <end position="117"/>
    </location>
</feature>
<accession>A0A1U7CWM8</accession>
<dbReference type="STRING" id="1387353.BSF38_04916"/>